<feature type="compositionally biased region" description="Basic residues" evidence="1">
    <location>
        <begin position="308"/>
        <end position="335"/>
    </location>
</feature>
<feature type="compositionally biased region" description="Basic and acidic residues" evidence="1">
    <location>
        <begin position="119"/>
        <end position="131"/>
    </location>
</feature>
<feature type="compositionally biased region" description="Basic residues" evidence="1">
    <location>
        <begin position="233"/>
        <end position="244"/>
    </location>
</feature>
<keyword evidence="2" id="KW-0808">Transferase</keyword>
<feature type="compositionally biased region" description="Basic residues" evidence="1">
    <location>
        <begin position="132"/>
        <end position="141"/>
    </location>
</feature>
<gene>
    <name evidence="2" type="ORF">AVDCRST_MAG13-1261</name>
</gene>
<feature type="compositionally biased region" description="Basic residues" evidence="1">
    <location>
        <begin position="108"/>
        <end position="118"/>
    </location>
</feature>
<feature type="compositionally biased region" description="Basic and acidic residues" evidence="1">
    <location>
        <begin position="384"/>
        <end position="402"/>
    </location>
</feature>
<feature type="compositionally biased region" description="Basic and acidic residues" evidence="1">
    <location>
        <begin position="11"/>
        <end position="26"/>
    </location>
</feature>
<dbReference type="GO" id="GO:0003988">
    <property type="term" value="F:acetyl-CoA C-acyltransferase activity"/>
    <property type="evidence" value="ECO:0007669"/>
    <property type="project" value="UniProtKB-EC"/>
</dbReference>
<feature type="compositionally biased region" description="Basic and acidic residues" evidence="1">
    <location>
        <begin position="339"/>
        <end position="364"/>
    </location>
</feature>
<reference evidence="2" key="1">
    <citation type="submission" date="2020-02" db="EMBL/GenBank/DDBJ databases">
        <authorList>
            <person name="Meier V. D."/>
        </authorList>
    </citation>
    <scope>NUCLEOTIDE SEQUENCE</scope>
    <source>
        <strain evidence="2">AVDCRST_MAG13</strain>
    </source>
</reference>
<feature type="compositionally biased region" description="Basic residues" evidence="1">
    <location>
        <begin position="53"/>
        <end position="64"/>
    </location>
</feature>
<accession>A0A6J4RUZ3</accession>
<dbReference type="EC" id="2.3.1.16" evidence="2"/>
<organism evidence="2">
    <name type="scientific">uncultured Solirubrobacteraceae bacterium</name>
    <dbReference type="NCBI Taxonomy" id="1162706"/>
    <lineage>
        <taxon>Bacteria</taxon>
        <taxon>Bacillati</taxon>
        <taxon>Actinomycetota</taxon>
        <taxon>Thermoleophilia</taxon>
        <taxon>Solirubrobacterales</taxon>
        <taxon>Solirubrobacteraceae</taxon>
        <taxon>environmental samples</taxon>
    </lineage>
</organism>
<keyword evidence="2" id="KW-0012">Acyltransferase</keyword>
<dbReference type="AlphaFoldDB" id="A0A6J4RUZ3"/>
<feature type="region of interest" description="Disordered" evidence="1">
    <location>
        <begin position="1"/>
        <end position="408"/>
    </location>
</feature>
<evidence type="ECO:0000256" key="1">
    <source>
        <dbReference type="SAM" id="MobiDB-lite"/>
    </source>
</evidence>
<evidence type="ECO:0000313" key="2">
    <source>
        <dbReference type="EMBL" id="CAA9482742.1"/>
    </source>
</evidence>
<protein>
    <submittedName>
        <fullName evidence="2">3-ketoacyl-CoA thiolase</fullName>
        <ecNumber evidence="2">2.3.1.16</ecNumber>
    </submittedName>
</protein>
<feature type="non-terminal residue" evidence="2">
    <location>
        <position position="408"/>
    </location>
</feature>
<feature type="compositionally biased region" description="Basic and acidic residues" evidence="1">
    <location>
        <begin position="81"/>
        <end position="101"/>
    </location>
</feature>
<proteinExistence type="predicted"/>
<feature type="compositionally biased region" description="Gly residues" evidence="1">
    <location>
        <begin position="177"/>
        <end position="186"/>
    </location>
</feature>
<sequence>DRGAVRWARGNGDDRRSRHDPLREEPALPAGARRGGRDGRPRGRRPAGVGARGRLRGQRRRGARHGPGDDPRAGHAPPPGDRGDPDLQRRERVRLLVERAAPRLAGRGVRHAGRRALPRRGEALPRGQDGRHGRHRDRRGHRGPDGDGRGAGQRRGPRQALVLHGHLRRHGALLHGAVGGHEGGLRAGRRQEPAQRRPQPPRPVRLRAQRGGRAGQPDHRRPAHAAHVLADLRRRRRGRARVRARGGAPGPAGAADPGLRGGLGQPPRQVGPDRGVRRPRGARGVRAGGPRPRGPGLRRGPRRERSCRAHHLRAARPCGARRRPRAAAVRRHRAGRPPAGEHERRPAEQGPPHRRDGHRPDLRGHLAAARPGRPPPGGGRPRGARAERGRLARRGLRGDVRAHPHRGL</sequence>
<name>A0A6J4RUZ3_9ACTN</name>
<feature type="non-terminal residue" evidence="2">
    <location>
        <position position="1"/>
    </location>
</feature>
<dbReference type="EMBL" id="CADCVO010000196">
    <property type="protein sequence ID" value="CAA9482742.1"/>
    <property type="molecule type" value="Genomic_DNA"/>
</dbReference>